<evidence type="ECO:0008006" key="14">
    <source>
        <dbReference type="Google" id="ProtNLM"/>
    </source>
</evidence>
<dbReference type="GO" id="GO:0016485">
    <property type="term" value="P:protein processing"/>
    <property type="evidence" value="ECO:0007669"/>
    <property type="project" value="TreeGrafter"/>
</dbReference>
<evidence type="ECO:0000256" key="7">
    <source>
        <dbReference type="ARBA" id="ARBA00023049"/>
    </source>
</evidence>
<organism evidence="12 13">
    <name type="scientific">Ramalina farinacea</name>
    <dbReference type="NCBI Taxonomy" id="258253"/>
    <lineage>
        <taxon>Eukaryota</taxon>
        <taxon>Fungi</taxon>
        <taxon>Dikarya</taxon>
        <taxon>Ascomycota</taxon>
        <taxon>Pezizomycotina</taxon>
        <taxon>Lecanoromycetes</taxon>
        <taxon>OSLEUM clade</taxon>
        <taxon>Lecanoromycetidae</taxon>
        <taxon>Lecanorales</taxon>
        <taxon>Lecanorineae</taxon>
        <taxon>Ramalinaceae</taxon>
        <taxon>Ramalina</taxon>
    </lineage>
</organism>
<dbReference type="Pfam" id="PF01431">
    <property type="entry name" value="Peptidase_M13"/>
    <property type="match status" value="1"/>
</dbReference>
<feature type="domain" description="Peptidase M13 N-terminal" evidence="11">
    <location>
        <begin position="120"/>
        <end position="546"/>
    </location>
</feature>
<dbReference type="Gene3D" id="3.40.390.10">
    <property type="entry name" value="Collagenase (Catalytic Domain)"/>
    <property type="match status" value="1"/>
</dbReference>
<keyword evidence="13" id="KW-1185">Reference proteome</keyword>
<keyword evidence="6" id="KW-0862">Zinc</keyword>
<evidence type="ECO:0000313" key="13">
    <source>
        <dbReference type="Proteomes" id="UP001161017"/>
    </source>
</evidence>
<sequence length="817" mass="91274">MSGTNPSKRVDGGPEAEPLLVDGVPGDEESIKVADAPHTSDERNVKRAYTWLKRHLMFVLISMLLVGGVIALAVYFAVLRDTSDPEPEPEQPSICLTPPCVQAAYSILDNMSPNSRDIDPCENFDKYVCEGFNEKHDLRSDQGIRHTASVMVEESERLLRHVLESPYEPEYRASSLDVDADRANFDKLQDEYVACMDERRLKEIRSKPLLQVLMKIAELYPQIEDDSSSDGLNMGDAADQSPLAMKVANDITRTVTYLTKIGVSNLVLLSIGADDKDPDVVVPSIYAPFSPGLPTKEYYEDPKLVKKYGAVIGEVLEALLKEAHELYPAVHSLRESLTFNAELVDQILQVETILANATPKMEDALEVTFYYNPRSLAEIAGLVPQLSFGKLIATLAPSAPAPSKLIVESPDYLQTLGTVFDTTDRTTLQAYFVWKAVQAYHYAVEDDAVKPLKRFNNELSGKDPDATEERWRTCVKASDWSLGWILSKFFVDKAFSQDAKEFGDKIVSDIKNQFVEKLKVAKWMSKDVRNLGITKVHAIVQKIGFPTKSPNILDSSELQDYYADEPIDNTTHFANIVSAAKSSTARSFSALGKPTNRDEWEMTADTVNAYYNPPGNEIVFPAGIMQHPVFYDPNYVPSYLSYGAFGAVSGHELSHAFDSTGRHYDETGNYTDWWDSHTVEAFKEKAQCFVDQYAEYTVPDPASSDDGRIHVNGRLTLGENIADAGGLNAAFRAWKQEEGKKSSQLLPGLQNFSKEQLFFMSYATFWCGKTRPEVAKDLIYRDPHSPSFVRTLGATANSRDFREAFNCPVKKPTCELW</sequence>
<dbReference type="PANTHER" id="PTHR11733:SF167">
    <property type="entry name" value="FI17812P1-RELATED"/>
    <property type="match status" value="1"/>
</dbReference>
<evidence type="ECO:0000259" key="10">
    <source>
        <dbReference type="Pfam" id="PF01431"/>
    </source>
</evidence>
<dbReference type="Proteomes" id="UP001161017">
    <property type="component" value="Unassembled WGS sequence"/>
</dbReference>
<evidence type="ECO:0000256" key="9">
    <source>
        <dbReference type="SAM" id="Phobius"/>
    </source>
</evidence>
<dbReference type="GO" id="GO:0046872">
    <property type="term" value="F:metal ion binding"/>
    <property type="evidence" value="ECO:0007669"/>
    <property type="project" value="UniProtKB-KW"/>
</dbReference>
<feature type="transmembrane region" description="Helical" evidence="9">
    <location>
        <begin position="56"/>
        <end position="78"/>
    </location>
</feature>
<keyword evidence="9" id="KW-0472">Membrane</keyword>
<dbReference type="InterPro" id="IPR000718">
    <property type="entry name" value="Peptidase_M13"/>
</dbReference>
<gene>
    <name evidence="12" type="ORF">OHK93_006811</name>
</gene>
<protein>
    <recommendedName>
        <fullName evidence="14">Endothelin-converting enzyme 1</fullName>
    </recommendedName>
</protein>
<evidence type="ECO:0000256" key="8">
    <source>
        <dbReference type="SAM" id="MobiDB-lite"/>
    </source>
</evidence>
<evidence type="ECO:0000256" key="2">
    <source>
        <dbReference type="ARBA" id="ARBA00007357"/>
    </source>
</evidence>
<dbReference type="InterPro" id="IPR024079">
    <property type="entry name" value="MetalloPept_cat_dom_sf"/>
</dbReference>
<evidence type="ECO:0000313" key="12">
    <source>
        <dbReference type="EMBL" id="MDI1487541.1"/>
    </source>
</evidence>
<keyword evidence="9" id="KW-1133">Transmembrane helix</keyword>
<accession>A0AA43QM73</accession>
<dbReference type="Gene3D" id="1.10.1380.10">
    <property type="entry name" value="Neutral endopeptidase , domain2"/>
    <property type="match status" value="1"/>
</dbReference>
<keyword evidence="3" id="KW-0645">Protease</keyword>
<keyword evidence="7" id="KW-0482">Metalloprotease</keyword>
<dbReference type="SUPFAM" id="SSF55486">
    <property type="entry name" value="Metalloproteases ('zincins'), catalytic domain"/>
    <property type="match status" value="1"/>
</dbReference>
<evidence type="ECO:0000256" key="4">
    <source>
        <dbReference type="ARBA" id="ARBA00022723"/>
    </source>
</evidence>
<evidence type="ECO:0000256" key="1">
    <source>
        <dbReference type="ARBA" id="ARBA00001947"/>
    </source>
</evidence>
<dbReference type="GO" id="GO:0004222">
    <property type="term" value="F:metalloendopeptidase activity"/>
    <property type="evidence" value="ECO:0007669"/>
    <property type="project" value="InterPro"/>
</dbReference>
<comment type="cofactor">
    <cofactor evidence="1">
        <name>Zn(2+)</name>
        <dbReference type="ChEBI" id="CHEBI:29105"/>
    </cofactor>
</comment>
<evidence type="ECO:0000256" key="5">
    <source>
        <dbReference type="ARBA" id="ARBA00022801"/>
    </source>
</evidence>
<dbReference type="PANTHER" id="PTHR11733">
    <property type="entry name" value="ZINC METALLOPROTEASE FAMILY M13 NEPRILYSIN-RELATED"/>
    <property type="match status" value="1"/>
</dbReference>
<dbReference type="AlphaFoldDB" id="A0AA43QM73"/>
<keyword evidence="5" id="KW-0378">Hydrolase</keyword>
<dbReference type="InterPro" id="IPR008753">
    <property type="entry name" value="Peptidase_M13_N"/>
</dbReference>
<feature type="domain" description="Peptidase M13 C-terminal" evidence="10">
    <location>
        <begin position="608"/>
        <end position="811"/>
    </location>
</feature>
<proteinExistence type="inferred from homology"/>
<comment type="caution">
    <text evidence="12">The sequence shown here is derived from an EMBL/GenBank/DDBJ whole genome shotgun (WGS) entry which is preliminary data.</text>
</comment>
<dbReference type="EMBL" id="JAPUFD010000005">
    <property type="protein sequence ID" value="MDI1487541.1"/>
    <property type="molecule type" value="Genomic_DNA"/>
</dbReference>
<keyword evidence="4" id="KW-0479">Metal-binding</keyword>
<dbReference type="InterPro" id="IPR042089">
    <property type="entry name" value="Peptidase_M13_dom_2"/>
</dbReference>
<keyword evidence="9" id="KW-0812">Transmembrane</keyword>
<dbReference type="PRINTS" id="PR00786">
    <property type="entry name" value="NEPRILYSIN"/>
</dbReference>
<evidence type="ECO:0000256" key="3">
    <source>
        <dbReference type="ARBA" id="ARBA00022670"/>
    </source>
</evidence>
<reference evidence="12" key="1">
    <citation type="journal article" date="2023" name="Genome Biol. Evol.">
        <title>First Whole Genome Sequence and Flow Cytometry Genome Size Data for the Lichen-Forming Fungus Ramalina farinacea (Ascomycota).</title>
        <authorList>
            <person name="Llewellyn T."/>
            <person name="Mian S."/>
            <person name="Hill R."/>
            <person name="Leitch I.J."/>
            <person name="Gaya E."/>
        </authorList>
    </citation>
    <scope>NUCLEOTIDE SEQUENCE</scope>
    <source>
        <strain evidence="12">LIQ254RAFAR</strain>
    </source>
</reference>
<dbReference type="PROSITE" id="PS51885">
    <property type="entry name" value="NEPRILYSIN"/>
    <property type="match status" value="1"/>
</dbReference>
<comment type="similarity">
    <text evidence="2">Belongs to the peptidase M13 family.</text>
</comment>
<dbReference type="Pfam" id="PF05649">
    <property type="entry name" value="Peptidase_M13_N"/>
    <property type="match status" value="1"/>
</dbReference>
<dbReference type="InterPro" id="IPR018497">
    <property type="entry name" value="Peptidase_M13_C"/>
</dbReference>
<evidence type="ECO:0000256" key="6">
    <source>
        <dbReference type="ARBA" id="ARBA00022833"/>
    </source>
</evidence>
<dbReference type="GO" id="GO:0005886">
    <property type="term" value="C:plasma membrane"/>
    <property type="evidence" value="ECO:0007669"/>
    <property type="project" value="TreeGrafter"/>
</dbReference>
<name>A0AA43QM73_9LECA</name>
<dbReference type="CDD" id="cd08662">
    <property type="entry name" value="M13"/>
    <property type="match status" value="1"/>
</dbReference>
<feature type="region of interest" description="Disordered" evidence="8">
    <location>
        <begin position="1"/>
        <end position="24"/>
    </location>
</feature>
<evidence type="ECO:0000259" key="11">
    <source>
        <dbReference type="Pfam" id="PF05649"/>
    </source>
</evidence>